<organism evidence="1 2">
    <name type="scientific">Prunus dulcis</name>
    <name type="common">Almond</name>
    <name type="synonym">Amygdalus dulcis</name>
    <dbReference type="NCBI Taxonomy" id="3755"/>
    <lineage>
        <taxon>Eukaryota</taxon>
        <taxon>Viridiplantae</taxon>
        <taxon>Streptophyta</taxon>
        <taxon>Embryophyta</taxon>
        <taxon>Tracheophyta</taxon>
        <taxon>Spermatophyta</taxon>
        <taxon>Magnoliopsida</taxon>
        <taxon>eudicotyledons</taxon>
        <taxon>Gunneridae</taxon>
        <taxon>Pentapetalae</taxon>
        <taxon>rosids</taxon>
        <taxon>fabids</taxon>
        <taxon>Rosales</taxon>
        <taxon>Rosaceae</taxon>
        <taxon>Amygdaloideae</taxon>
        <taxon>Amygdaleae</taxon>
        <taxon>Prunus</taxon>
    </lineage>
</organism>
<dbReference type="EMBL" id="JAJFAZ020000007">
    <property type="protein sequence ID" value="KAI5317010.1"/>
    <property type="molecule type" value="Genomic_DNA"/>
</dbReference>
<gene>
    <name evidence="1" type="ORF">L3X38_036717</name>
</gene>
<keyword evidence="2" id="KW-1185">Reference proteome</keyword>
<comment type="caution">
    <text evidence="1">The sequence shown here is derived from an EMBL/GenBank/DDBJ whole genome shotgun (WGS) entry which is preliminary data.</text>
</comment>
<evidence type="ECO:0000313" key="2">
    <source>
        <dbReference type="Proteomes" id="UP001054821"/>
    </source>
</evidence>
<proteinExistence type="predicted"/>
<sequence>MQISKGNRERGNGQTTCGVKSGRWLRKSLSDNYILSTGTCKYLKANGNRKTGQPPVHSNRAGGWGNHGRIPNCVLSTGRSLGKSLSDTCVLSTDTCKHLKATETAAIGQPPVQSNWAGGWGNHCGTTTCELSTGTRNYLKGNWERGNWPTTCAVKSGKWLEKSLSDTCVRNTGTSKYLKATSNKETRQPPMHSNWASGWAILVGPLCTKHRYKQRSKGN</sequence>
<evidence type="ECO:0000313" key="1">
    <source>
        <dbReference type="EMBL" id="KAI5317010.1"/>
    </source>
</evidence>
<dbReference type="AlphaFoldDB" id="A0AAD4V1Q7"/>
<reference evidence="1 2" key="1">
    <citation type="journal article" date="2022" name="G3 (Bethesda)">
        <title>Whole-genome sequence and methylome profiling of the almond [Prunus dulcis (Mill.) D.A. Webb] cultivar 'Nonpareil'.</title>
        <authorList>
            <person name="D'Amico-Willman K.M."/>
            <person name="Ouma W.Z."/>
            <person name="Meulia T."/>
            <person name="Sideli G.M."/>
            <person name="Gradziel T.M."/>
            <person name="Fresnedo-Ramirez J."/>
        </authorList>
    </citation>
    <scope>NUCLEOTIDE SEQUENCE [LARGE SCALE GENOMIC DNA]</scope>
    <source>
        <strain evidence="1">Clone GOH B32 T37-40</strain>
    </source>
</reference>
<name>A0AAD4V1Q7_PRUDU</name>
<protein>
    <submittedName>
        <fullName evidence="1">Uncharacterized protein</fullName>
    </submittedName>
</protein>
<accession>A0AAD4V1Q7</accession>
<dbReference type="Proteomes" id="UP001054821">
    <property type="component" value="Chromosome 7"/>
</dbReference>